<dbReference type="EMBL" id="JAPCHZ010000001">
    <property type="protein sequence ID" value="MCW4450822.1"/>
    <property type="molecule type" value="Genomic_DNA"/>
</dbReference>
<organism evidence="2 3">
    <name type="scientific">Kaistella yananensis</name>
    <dbReference type="NCBI Taxonomy" id="2989820"/>
    <lineage>
        <taxon>Bacteria</taxon>
        <taxon>Pseudomonadati</taxon>
        <taxon>Bacteroidota</taxon>
        <taxon>Flavobacteriia</taxon>
        <taxon>Flavobacteriales</taxon>
        <taxon>Weeksellaceae</taxon>
        <taxon>Chryseobacterium group</taxon>
        <taxon>Kaistella</taxon>
    </lineage>
</organism>
<dbReference type="Gene3D" id="3.90.550.10">
    <property type="entry name" value="Spore Coat Polysaccharide Biosynthesis Protein SpsA, Chain A"/>
    <property type="match status" value="1"/>
</dbReference>
<dbReference type="Pfam" id="PF00535">
    <property type="entry name" value="Glycos_transf_2"/>
    <property type="match status" value="1"/>
</dbReference>
<dbReference type="SUPFAM" id="SSF53448">
    <property type="entry name" value="Nucleotide-diphospho-sugar transferases"/>
    <property type="match status" value="1"/>
</dbReference>
<reference evidence="2 3" key="1">
    <citation type="submission" date="2022-10" db="EMBL/GenBank/DDBJ databases">
        <title>Kaistella sp. BT-6-1-3.</title>
        <authorList>
            <person name="Ai J."/>
            <person name="Deng Z."/>
        </authorList>
    </citation>
    <scope>NUCLEOTIDE SEQUENCE [LARGE SCALE GENOMIC DNA]</scope>
    <source>
        <strain evidence="2 3">BT6-1-3</strain>
    </source>
</reference>
<protein>
    <submittedName>
        <fullName evidence="2">Glycosyltransferase family 2 protein</fullName>
    </submittedName>
</protein>
<dbReference type="InterPro" id="IPR001173">
    <property type="entry name" value="Glyco_trans_2-like"/>
</dbReference>
<feature type="domain" description="Glycosyltransferase 2-like" evidence="1">
    <location>
        <begin position="11"/>
        <end position="144"/>
    </location>
</feature>
<evidence type="ECO:0000313" key="3">
    <source>
        <dbReference type="Proteomes" id="UP001209107"/>
    </source>
</evidence>
<accession>A0ABT3JJ64</accession>
<dbReference type="CDD" id="cd00761">
    <property type="entry name" value="Glyco_tranf_GTA_type"/>
    <property type="match status" value="1"/>
</dbReference>
<dbReference type="RefSeq" id="WP_265143070.1">
    <property type="nucleotide sequence ID" value="NZ_JAPCHZ010000001.1"/>
</dbReference>
<dbReference type="PANTHER" id="PTHR22916:SF3">
    <property type="entry name" value="UDP-GLCNAC:BETAGAL BETA-1,3-N-ACETYLGLUCOSAMINYLTRANSFERASE-LIKE PROTEIN 1"/>
    <property type="match status" value="1"/>
</dbReference>
<dbReference type="Proteomes" id="UP001209107">
    <property type="component" value="Unassembled WGS sequence"/>
</dbReference>
<dbReference type="PANTHER" id="PTHR22916">
    <property type="entry name" value="GLYCOSYLTRANSFERASE"/>
    <property type="match status" value="1"/>
</dbReference>
<comment type="caution">
    <text evidence="2">The sequence shown here is derived from an EMBL/GenBank/DDBJ whole genome shotgun (WGS) entry which is preliminary data.</text>
</comment>
<proteinExistence type="predicted"/>
<keyword evidence="3" id="KW-1185">Reference proteome</keyword>
<gene>
    <name evidence="2" type="ORF">OK344_01200</name>
</gene>
<sequence length="268" mass="30869">MSSIGKDNLVSVLVPLYNAEDTIVLSLQSILEQTYTQWEVIIINDGSSDNSKLVVEQFIKSQTDDVKSKFRLIDQKNAGPSKTRNKAITLAKGEYIAFLDSDDVWIRNKLQKQLDLALEYPDIGIIGGAFYHEVDPASEYFRIITFRKLLYKNYFATPVVFIKKQYLFEMDYLFDTAKKYSEDYDLWLRLVSKRDAIFINEILAKNALGKANFGESGLSSNLFQMQKGEISNYKSLFKNKVIGFGTLIKTILFSNLKFFRRLCIVYLK</sequence>
<evidence type="ECO:0000313" key="2">
    <source>
        <dbReference type="EMBL" id="MCW4450822.1"/>
    </source>
</evidence>
<evidence type="ECO:0000259" key="1">
    <source>
        <dbReference type="Pfam" id="PF00535"/>
    </source>
</evidence>
<dbReference type="InterPro" id="IPR029044">
    <property type="entry name" value="Nucleotide-diphossugar_trans"/>
</dbReference>
<name>A0ABT3JJ64_9FLAO</name>